<dbReference type="InterPro" id="IPR038418">
    <property type="entry name" value="6-PTP_synth/QueD_sf"/>
</dbReference>
<evidence type="ECO:0000256" key="5">
    <source>
        <dbReference type="ARBA" id="ARBA00022833"/>
    </source>
</evidence>
<reference evidence="10 11" key="1">
    <citation type="submission" date="2017-01" db="EMBL/GenBank/DDBJ databases">
        <authorList>
            <person name="Mah S.A."/>
            <person name="Swanson W.J."/>
            <person name="Moy G.W."/>
            <person name="Vacquier V.D."/>
        </authorList>
    </citation>
    <scope>NUCLEOTIDE SEQUENCE [LARGE SCALE GENOMIC DNA]</scope>
    <source>
        <strain evidence="10 11">DCY110</strain>
    </source>
</reference>
<name>A0A1P8JQ13_9BURK</name>
<dbReference type="GO" id="GO:0008616">
    <property type="term" value="P:tRNA queuosine(34) biosynthetic process"/>
    <property type="evidence" value="ECO:0007669"/>
    <property type="project" value="UniProtKB-KW"/>
</dbReference>
<protein>
    <recommendedName>
        <fullName evidence="3 8">6-carboxy-5,6,7,8-tetrahydropterin synthase</fullName>
        <ecNumber evidence="8">4.-.-.-</ecNumber>
    </recommendedName>
</protein>
<evidence type="ECO:0000256" key="4">
    <source>
        <dbReference type="ARBA" id="ARBA00022723"/>
    </source>
</evidence>
<keyword evidence="6 8" id="KW-0456">Lyase</keyword>
<gene>
    <name evidence="10" type="ORF">RD110_00115</name>
</gene>
<evidence type="ECO:0000313" key="10">
    <source>
        <dbReference type="EMBL" id="APW35815.1"/>
    </source>
</evidence>
<comment type="catalytic activity">
    <reaction evidence="7 8">
        <text>7,8-dihydroneopterin 3'-triphosphate + H2O = 6-carboxy-5,6,7,8-tetrahydropterin + triphosphate + acetaldehyde + 2 H(+)</text>
        <dbReference type="Rhea" id="RHEA:27966"/>
        <dbReference type="ChEBI" id="CHEBI:15343"/>
        <dbReference type="ChEBI" id="CHEBI:15377"/>
        <dbReference type="ChEBI" id="CHEBI:15378"/>
        <dbReference type="ChEBI" id="CHEBI:18036"/>
        <dbReference type="ChEBI" id="CHEBI:58462"/>
        <dbReference type="ChEBI" id="CHEBI:61032"/>
        <dbReference type="EC" id="4.1.2.50"/>
    </reaction>
</comment>
<sequence>MSQPHTPGTEALLGRFEVSQRFFFDAAHTLQREIEAESSARIHGHTYHAEVTLAGQPDPQTGMVVDLGQVRAHIATLREQLDHRLLDEVPGLGVPTLENLCRFIADGMASYASMLSAVRVWRESTGDGCVLRLG</sequence>
<evidence type="ECO:0000256" key="2">
    <source>
        <dbReference type="ARBA" id="ARBA00008900"/>
    </source>
</evidence>
<comment type="cofactor">
    <cofactor evidence="8 9">
        <name>Zn(2+)</name>
        <dbReference type="ChEBI" id="CHEBI:29105"/>
    </cofactor>
    <text evidence="8 9">Binds 1 zinc ion per subunit.</text>
</comment>
<dbReference type="GO" id="GO:0070497">
    <property type="term" value="F:6-carboxytetrahydropterin synthase activity"/>
    <property type="evidence" value="ECO:0007669"/>
    <property type="project" value="UniProtKB-EC"/>
</dbReference>
<evidence type="ECO:0000256" key="6">
    <source>
        <dbReference type="ARBA" id="ARBA00023239"/>
    </source>
</evidence>
<evidence type="ECO:0000256" key="9">
    <source>
        <dbReference type="PIRSR" id="PIRSR006113-2"/>
    </source>
</evidence>
<dbReference type="GO" id="GO:0046872">
    <property type="term" value="F:metal ion binding"/>
    <property type="evidence" value="ECO:0007669"/>
    <property type="project" value="UniProtKB-KW"/>
</dbReference>
<dbReference type="PIRSF" id="PIRSF006113">
    <property type="entry name" value="PTP_synth"/>
    <property type="match status" value="1"/>
</dbReference>
<dbReference type="KEGG" id="rhy:RD110_00115"/>
<dbReference type="EMBL" id="CP019236">
    <property type="protein sequence ID" value="APW35815.1"/>
    <property type="molecule type" value="Genomic_DNA"/>
</dbReference>
<dbReference type="Proteomes" id="UP000186609">
    <property type="component" value="Chromosome"/>
</dbReference>
<keyword evidence="8" id="KW-0671">Queuosine biosynthesis</keyword>
<organism evidence="10 11">
    <name type="scientific">Rhodoferax koreensis</name>
    <dbReference type="NCBI Taxonomy" id="1842727"/>
    <lineage>
        <taxon>Bacteria</taxon>
        <taxon>Pseudomonadati</taxon>
        <taxon>Pseudomonadota</taxon>
        <taxon>Betaproteobacteria</taxon>
        <taxon>Burkholderiales</taxon>
        <taxon>Comamonadaceae</taxon>
        <taxon>Rhodoferax</taxon>
    </lineage>
</organism>
<dbReference type="EC" id="4.-.-.-" evidence="8"/>
<evidence type="ECO:0000256" key="8">
    <source>
        <dbReference type="PIRNR" id="PIRNR006113"/>
    </source>
</evidence>
<dbReference type="AlphaFoldDB" id="A0A1P8JQ13"/>
<feature type="binding site" evidence="9">
    <location>
        <position position="28"/>
    </location>
    <ligand>
        <name>Zn(2+)</name>
        <dbReference type="ChEBI" id="CHEBI:29105"/>
    </ligand>
</feature>
<dbReference type="RefSeq" id="WP_076195553.1">
    <property type="nucleotide sequence ID" value="NZ_CP019236.1"/>
</dbReference>
<feature type="binding site" evidence="9">
    <location>
        <position position="43"/>
    </location>
    <ligand>
        <name>Zn(2+)</name>
        <dbReference type="ChEBI" id="CHEBI:29105"/>
    </ligand>
</feature>
<proteinExistence type="inferred from homology"/>
<accession>A0A1P8JQ13</accession>
<dbReference type="UniPathway" id="UPA00391"/>
<evidence type="ECO:0000256" key="3">
    <source>
        <dbReference type="ARBA" id="ARBA00018141"/>
    </source>
</evidence>
<feature type="binding site" evidence="9">
    <location>
        <position position="45"/>
    </location>
    <ligand>
        <name>Zn(2+)</name>
        <dbReference type="ChEBI" id="CHEBI:29105"/>
    </ligand>
</feature>
<keyword evidence="11" id="KW-1185">Reference proteome</keyword>
<comment type="pathway">
    <text evidence="1 8">Purine metabolism; 7-cyano-7-deazaguanine biosynthesis.</text>
</comment>
<dbReference type="Gene3D" id="3.30.479.10">
    <property type="entry name" value="6-pyruvoyl tetrahydropterin synthase/QueD"/>
    <property type="match status" value="1"/>
</dbReference>
<keyword evidence="4 8" id="KW-0479">Metal-binding</keyword>
<evidence type="ECO:0000256" key="7">
    <source>
        <dbReference type="ARBA" id="ARBA00048807"/>
    </source>
</evidence>
<dbReference type="PANTHER" id="PTHR12589">
    <property type="entry name" value="PYRUVOYL TETRAHYDROBIOPTERIN SYNTHASE"/>
    <property type="match status" value="1"/>
</dbReference>
<dbReference type="OrthoDB" id="9804698at2"/>
<dbReference type="PANTHER" id="PTHR12589:SF7">
    <property type="entry name" value="6-PYRUVOYL TETRAHYDROBIOPTERIN SYNTHASE"/>
    <property type="match status" value="1"/>
</dbReference>
<dbReference type="Pfam" id="PF01242">
    <property type="entry name" value="PTPS"/>
    <property type="match status" value="1"/>
</dbReference>
<keyword evidence="5 8" id="KW-0862">Zinc</keyword>
<dbReference type="SUPFAM" id="SSF55620">
    <property type="entry name" value="Tetrahydrobiopterin biosynthesis enzymes-like"/>
    <property type="match status" value="1"/>
</dbReference>
<dbReference type="InterPro" id="IPR007115">
    <property type="entry name" value="6-PTP_synth/QueD"/>
</dbReference>
<comment type="similarity">
    <text evidence="2 8">Belongs to the PTPS family. QueD subfamily.</text>
</comment>
<dbReference type="STRING" id="1842727.RD110_00115"/>
<evidence type="ECO:0000313" key="11">
    <source>
        <dbReference type="Proteomes" id="UP000186609"/>
    </source>
</evidence>
<evidence type="ECO:0000256" key="1">
    <source>
        <dbReference type="ARBA" id="ARBA00005061"/>
    </source>
</evidence>